<evidence type="ECO:0000256" key="7">
    <source>
        <dbReference type="PIRSR" id="PIRSR000398-1"/>
    </source>
</evidence>
<organism evidence="9 10">
    <name type="scientific">Helcococcus kunzii ATCC 51366</name>
    <dbReference type="NCBI Taxonomy" id="883114"/>
    <lineage>
        <taxon>Bacteria</taxon>
        <taxon>Bacillati</taxon>
        <taxon>Bacillota</taxon>
        <taxon>Tissierellia</taxon>
        <taxon>Tissierellales</taxon>
        <taxon>Peptoniphilaceae</taxon>
        <taxon>Helcococcus</taxon>
    </lineage>
</organism>
<dbReference type="GO" id="GO:0032259">
    <property type="term" value="P:methylation"/>
    <property type="evidence" value="ECO:0007669"/>
    <property type="project" value="UniProtKB-KW"/>
</dbReference>
<dbReference type="PIRSF" id="PIRSF000398">
    <property type="entry name" value="M_m6A_EcoRV"/>
    <property type="match status" value="1"/>
</dbReference>
<comment type="similarity">
    <text evidence="1 8">Belongs to the N(4)/N(6)-methyltransferase family.</text>
</comment>
<evidence type="ECO:0000256" key="4">
    <source>
        <dbReference type="ARBA" id="ARBA00022679"/>
    </source>
</evidence>
<dbReference type="GO" id="GO:0006298">
    <property type="term" value="P:mismatch repair"/>
    <property type="evidence" value="ECO:0007669"/>
    <property type="project" value="TreeGrafter"/>
</dbReference>
<dbReference type="PATRIC" id="fig|883114.3.peg.1731"/>
<dbReference type="GO" id="GO:0009007">
    <property type="term" value="F:site-specific DNA-methyltransferase (adenine-specific) activity"/>
    <property type="evidence" value="ECO:0007669"/>
    <property type="project" value="UniProtKB-UniRule"/>
</dbReference>
<dbReference type="RefSeq" id="WP_005399248.1">
    <property type="nucleotide sequence ID" value="NZ_JH601089.1"/>
</dbReference>
<keyword evidence="3 8" id="KW-0489">Methyltransferase</keyword>
<dbReference type="AlphaFoldDB" id="H3NQX3"/>
<dbReference type="PRINTS" id="PR00505">
    <property type="entry name" value="D12N6MTFRASE"/>
</dbReference>
<evidence type="ECO:0000256" key="1">
    <source>
        <dbReference type="ARBA" id="ARBA00006594"/>
    </source>
</evidence>
<dbReference type="InterPro" id="IPR002052">
    <property type="entry name" value="DNA_methylase_N6_adenine_CS"/>
</dbReference>
<dbReference type="GO" id="GO:0009307">
    <property type="term" value="P:DNA restriction-modification system"/>
    <property type="evidence" value="ECO:0007669"/>
    <property type="project" value="InterPro"/>
</dbReference>
<protein>
    <recommendedName>
        <fullName evidence="2 8">Site-specific DNA-methyltransferase (adenine-specific)</fullName>
        <ecNumber evidence="2 8">2.1.1.72</ecNumber>
    </recommendedName>
</protein>
<proteinExistence type="inferred from homology"/>
<feature type="binding site" evidence="7">
    <location>
        <position position="57"/>
    </location>
    <ligand>
        <name>S-adenosyl-L-methionine</name>
        <dbReference type="ChEBI" id="CHEBI:59789"/>
    </ligand>
</feature>
<dbReference type="eggNOG" id="COG0338">
    <property type="taxonomic scope" value="Bacteria"/>
</dbReference>
<keyword evidence="10" id="KW-1185">Reference proteome</keyword>
<feature type="binding site" evidence="7">
    <location>
        <position position="12"/>
    </location>
    <ligand>
        <name>S-adenosyl-L-methionine</name>
        <dbReference type="ChEBI" id="CHEBI:59789"/>
    </ligand>
</feature>
<dbReference type="InterPro" id="IPR012327">
    <property type="entry name" value="MeTrfase_D12"/>
</dbReference>
<sequence length="277" mass="32522">MKKYDIKPFTKWVGGKRQLLNEIVKLMPHSYNTYHEPFVGGGALFFYLQPKNAVINDMNSDLILSYRAIKDDLNNLIEELEYHKQHNSKEYFLDLRSYDRNERINSLSNTQKAARIMYMLRVCFNGMYRVNSKNQFNVPYGRYKNPKIVDKVLLKNISDYLNSSNILILNEDFEVSIKECKAGDFVYFDPPYIPISETSSFTSYTNEGFSYEDQVRLRNIFSELTRKNVYCMLSNSNSPKTLELYEQFNIHQVKAKRSINSISSKRGEISEVIITNY</sequence>
<dbReference type="EMBL" id="AGEI01000032">
    <property type="protein sequence ID" value="EHR31921.1"/>
    <property type="molecule type" value="Genomic_DNA"/>
</dbReference>
<dbReference type="GeneID" id="96999667"/>
<comment type="catalytic activity">
    <reaction evidence="6 8">
        <text>a 2'-deoxyadenosine in DNA + S-adenosyl-L-methionine = an N(6)-methyl-2'-deoxyadenosine in DNA + S-adenosyl-L-homocysteine + H(+)</text>
        <dbReference type="Rhea" id="RHEA:15197"/>
        <dbReference type="Rhea" id="RHEA-COMP:12418"/>
        <dbReference type="Rhea" id="RHEA-COMP:12419"/>
        <dbReference type="ChEBI" id="CHEBI:15378"/>
        <dbReference type="ChEBI" id="CHEBI:57856"/>
        <dbReference type="ChEBI" id="CHEBI:59789"/>
        <dbReference type="ChEBI" id="CHEBI:90615"/>
        <dbReference type="ChEBI" id="CHEBI:90616"/>
        <dbReference type="EC" id="2.1.1.72"/>
    </reaction>
</comment>
<evidence type="ECO:0000313" key="9">
    <source>
        <dbReference type="EMBL" id="EHR31921.1"/>
    </source>
</evidence>
<evidence type="ECO:0000256" key="3">
    <source>
        <dbReference type="ARBA" id="ARBA00022603"/>
    </source>
</evidence>
<dbReference type="GO" id="GO:1904047">
    <property type="term" value="F:S-adenosyl-L-methionine binding"/>
    <property type="evidence" value="ECO:0007669"/>
    <property type="project" value="TreeGrafter"/>
</dbReference>
<evidence type="ECO:0000256" key="6">
    <source>
        <dbReference type="ARBA" id="ARBA00047942"/>
    </source>
</evidence>
<reference evidence="9 10" key="1">
    <citation type="submission" date="2012-01" db="EMBL/GenBank/DDBJ databases">
        <title>The Genome Sequence of Helcococcus kunzii ATCC 51366.</title>
        <authorList>
            <consortium name="The Broad Institute Genome Sequencing Platform"/>
            <person name="Earl A."/>
            <person name="Ward D."/>
            <person name="Feldgarden M."/>
            <person name="Gevers D."/>
            <person name="Huys G."/>
            <person name="Young S.K."/>
            <person name="Zeng Q."/>
            <person name="Gargeya S."/>
            <person name="Fitzgerald M."/>
            <person name="Haas B."/>
            <person name="Abouelleil A."/>
            <person name="Alvarado L."/>
            <person name="Arachchi H.M."/>
            <person name="Berlin A."/>
            <person name="Chapman S.B."/>
            <person name="Gearin G."/>
            <person name="Goldberg J."/>
            <person name="Griggs A."/>
            <person name="Gujja S."/>
            <person name="Hansen M."/>
            <person name="Heiman D."/>
            <person name="Howarth C."/>
            <person name="Larimer J."/>
            <person name="Lui A."/>
            <person name="MacDonald P.J.P."/>
            <person name="McCowen C."/>
            <person name="Montmayeur A."/>
            <person name="Murphy C."/>
            <person name="Neiman D."/>
            <person name="Pearson M."/>
            <person name="Priest M."/>
            <person name="Roberts A."/>
            <person name="Saif S."/>
            <person name="Shea T."/>
            <person name="Sisk P."/>
            <person name="Stolte C."/>
            <person name="Sykes S."/>
            <person name="Wortman J."/>
            <person name="Nusbaum C."/>
            <person name="Birren B."/>
        </authorList>
    </citation>
    <scope>NUCLEOTIDE SEQUENCE [LARGE SCALE GENOMIC DNA]</scope>
    <source>
        <strain evidence="9 10">ATCC 51366</strain>
    </source>
</reference>
<feature type="binding site" evidence="7">
    <location>
        <position position="189"/>
    </location>
    <ligand>
        <name>S-adenosyl-L-methionine</name>
        <dbReference type="ChEBI" id="CHEBI:59789"/>
    </ligand>
</feature>
<dbReference type="HOGENOM" id="CLU_063430_0_0_9"/>
<dbReference type="EC" id="2.1.1.72" evidence="2 8"/>
<evidence type="ECO:0000256" key="2">
    <source>
        <dbReference type="ARBA" id="ARBA00011900"/>
    </source>
</evidence>
<evidence type="ECO:0000256" key="5">
    <source>
        <dbReference type="ARBA" id="ARBA00022691"/>
    </source>
</evidence>
<keyword evidence="5 8" id="KW-0949">S-adenosyl-L-methionine</keyword>
<dbReference type="NCBIfam" id="TIGR00571">
    <property type="entry name" value="dam"/>
    <property type="match status" value="1"/>
</dbReference>
<dbReference type="GO" id="GO:0043565">
    <property type="term" value="F:sequence-specific DNA binding"/>
    <property type="evidence" value="ECO:0007669"/>
    <property type="project" value="TreeGrafter"/>
</dbReference>
<dbReference type="Gene3D" id="3.40.50.150">
    <property type="entry name" value="Vaccinia Virus protein VP39"/>
    <property type="match status" value="1"/>
</dbReference>
<dbReference type="PANTHER" id="PTHR30481:SF3">
    <property type="entry name" value="DNA ADENINE METHYLASE"/>
    <property type="match status" value="1"/>
</dbReference>
<dbReference type="InterPro" id="IPR023095">
    <property type="entry name" value="Ade_MeTrfase_dom_2"/>
</dbReference>
<gene>
    <name evidence="9" type="ORF">HMPREF9709_01734</name>
</gene>
<feature type="binding site" evidence="7">
    <location>
        <position position="16"/>
    </location>
    <ligand>
        <name>S-adenosyl-L-methionine</name>
        <dbReference type="ChEBI" id="CHEBI:59789"/>
    </ligand>
</feature>
<dbReference type="PROSITE" id="PS00092">
    <property type="entry name" value="N6_MTASE"/>
    <property type="match status" value="1"/>
</dbReference>
<dbReference type="Pfam" id="PF02086">
    <property type="entry name" value="MethyltransfD12"/>
    <property type="match status" value="1"/>
</dbReference>
<dbReference type="Gene3D" id="1.10.1020.10">
    <property type="entry name" value="Adenine-specific Methyltransferase, Domain 2"/>
    <property type="match status" value="1"/>
</dbReference>
<dbReference type="Proteomes" id="UP000004191">
    <property type="component" value="Unassembled WGS sequence"/>
</dbReference>
<dbReference type="InterPro" id="IPR012263">
    <property type="entry name" value="M_m6A_EcoRV"/>
</dbReference>
<keyword evidence="4 8" id="KW-0808">Transferase</keyword>
<dbReference type="SUPFAM" id="SSF53335">
    <property type="entry name" value="S-adenosyl-L-methionine-dependent methyltransferases"/>
    <property type="match status" value="1"/>
</dbReference>
<comment type="caution">
    <text evidence="9">The sequence shown here is derived from an EMBL/GenBank/DDBJ whole genome shotgun (WGS) entry which is preliminary data.</text>
</comment>
<evidence type="ECO:0000313" key="10">
    <source>
        <dbReference type="Proteomes" id="UP000004191"/>
    </source>
</evidence>
<accession>H3NQX3</accession>
<name>H3NQX3_9FIRM</name>
<dbReference type="InterPro" id="IPR029063">
    <property type="entry name" value="SAM-dependent_MTases_sf"/>
</dbReference>
<evidence type="ECO:0000256" key="8">
    <source>
        <dbReference type="RuleBase" id="RU361257"/>
    </source>
</evidence>
<dbReference type="PANTHER" id="PTHR30481">
    <property type="entry name" value="DNA ADENINE METHYLASE"/>
    <property type="match status" value="1"/>
</dbReference>
<dbReference type="STRING" id="883114.HMPREF9709_01734"/>